<evidence type="ECO:0000313" key="1">
    <source>
        <dbReference type="EMBL" id="GAA4264831.1"/>
    </source>
</evidence>
<name>A0ABP8DY41_9MICO</name>
<protein>
    <submittedName>
        <fullName evidence="1">Uncharacterized protein</fullName>
    </submittedName>
</protein>
<reference evidence="2" key="1">
    <citation type="journal article" date="2019" name="Int. J. Syst. Evol. Microbiol.">
        <title>The Global Catalogue of Microorganisms (GCM) 10K type strain sequencing project: providing services to taxonomists for standard genome sequencing and annotation.</title>
        <authorList>
            <consortium name="The Broad Institute Genomics Platform"/>
            <consortium name="The Broad Institute Genome Sequencing Center for Infectious Disease"/>
            <person name="Wu L."/>
            <person name="Ma J."/>
        </authorList>
    </citation>
    <scope>NUCLEOTIDE SEQUENCE [LARGE SCALE GENOMIC DNA]</scope>
    <source>
        <strain evidence="2">JCM 17442</strain>
    </source>
</reference>
<dbReference type="Proteomes" id="UP001501594">
    <property type="component" value="Unassembled WGS sequence"/>
</dbReference>
<sequence>MRAVRFIARLAGRLAVLIAKTVGGMSGAKTFDQDGAVAAYKRPDQYRP</sequence>
<organism evidence="1 2">
    <name type="scientific">Frondihabitans peucedani</name>
    <dbReference type="NCBI Taxonomy" id="598626"/>
    <lineage>
        <taxon>Bacteria</taxon>
        <taxon>Bacillati</taxon>
        <taxon>Actinomycetota</taxon>
        <taxon>Actinomycetes</taxon>
        <taxon>Micrococcales</taxon>
        <taxon>Microbacteriaceae</taxon>
        <taxon>Frondihabitans</taxon>
    </lineage>
</organism>
<proteinExistence type="predicted"/>
<gene>
    <name evidence="1" type="ORF">GCM10022256_04430</name>
</gene>
<evidence type="ECO:0000313" key="2">
    <source>
        <dbReference type="Proteomes" id="UP001501594"/>
    </source>
</evidence>
<dbReference type="EMBL" id="BAABAU010000001">
    <property type="protein sequence ID" value="GAA4264831.1"/>
    <property type="molecule type" value="Genomic_DNA"/>
</dbReference>
<accession>A0ABP8DY41</accession>
<keyword evidence="2" id="KW-1185">Reference proteome</keyword>
<comment type="caution">
    <text evidence="1">The sequence shown here is derived from an EMBL/GenBank/DDBJ whole genome shotgun (WGS) entry which is preliminary data.</text>
</comment>